<organism evidence="8 9">
    <name type="scientific">Dorea formicigenerans</name>
    <dbReference type="NCBI Taxonomy" id="39486"/>
    <lineage>
        <taxon>Bacteria</taxon>
        <taxon>Bacillati</taxon>
        <taxon>Bacillota</taxon>
        <taxon>Clostridia</taxon>
        <taxon>Lachnospirales</taxon>
        <taxon>Lachnospiraceae</taxon>
        <taxon>Dorea</taxon>
    </lineage>
</organism>
<reference evidence="8 9" key="1">
    <citation type="submission" date="2018-08" db="EMBL/GenBank/DDBJ databases">
        <title>A genome reference for cultivated species of the human gut microbiota.</title>
        <authorList>
            <person name="Zou Y."/>
            <person name="Xue W."/>
            <person name="Luo G."/>
        </authorList>
    </citation>
    <scope>NUCLEOTIDE SEQUENCE [LARGE SCALE GENOMIC DNA]</scope>
    <source>
        <strain evidence="8 9">TF09-3</strain>
    </source>
</reference>
<feature type="transmembrane region" description="Helical" evidence="7">
    <location>
        <begin position="194"/>
        <end position="213"/>
    </location>
</feature>
<evidence type="ECO:0000256" key="1">
    <source>
        <dbReference type="ARBA" id="ARBA00004651"/>
    </source>
</evidence>
<evidence type="ECO:0000313" key="8">
    <source>
        <dbReference type="EMBL" id="RGK80597.1"/>
    </source>
</evidence>
<name>A0A3E4PKS2_9FIRM</name>
<feature type="transmembrane region" description="Helical" evidence="7">
    <location>
        <begin position="255"/>
        <end position="277"/>
    </location>
</feature>
<dbReference type="PANTHER" id="PTHR30106">
    <property type="entry name" value="INNER MEMBRANE PROTEIN YEIH-RELATED"/>
    <property type="match status" value="1"/>
</dbReference>
<feature type="transmembrane region" description="Helical" evidence="7">
    <location>
        <begin position="225"/>
        <end position="243"/>
    </location>
</feature>
<feature type="transmembrane region" description="Helical" evidence="7">
    <location>
        <begin position="141"/>
        <end position="158"/>
    </location>
</feature>
<dbReference type="EMBL" id="QSRA01000018">
    <property type="protein sequence ID" value="RGK80597.1"/>
    <property type="molecule type" value="Genomic_DNA"/>
</dbReference>
<keyword evidence="5 7" id="KW-1133">Transmembrane helix</keyword>
<comment type="similarity">
    <text evidence="2">Belongs to the UPF0324 family.</text>
</comment>
<gene>
    <name evidence="8" type="ORF">DXC93_12465</name>
</gene>
<feature type="transmembrane region" description="Helical" evidence="7">
    <location>
        <begin position="36"/>
        <end position="61"/>
    </location>
</feature>
<sequence>MSSITMNQNVKKTVHNEVFVSEGKTKLSDLWKKEDWLAVWIGFILISVSAVSILIGGFDFSAAKFDTWGNGISVFDQLSKIGFWAALVRTFLVLGILFTVGVKLRGESVNQYVPAYIGLFILSVFVRFISAQFTLNRYLEWAFWALIVGLVVSNTVGVPKWLKPAVQTEYYIKAGLVVMGFSVLFSNIVNFGLYGLGIAWIVTPIVIIFMWFFGTRVLKMDNKPLVITVATATSVCGTSAAIATGAASKAKKTDLSLAVSISIIFTVIMMVFEPIIIKATGMSELMGGALIGGTVDSTGAVTIAGTALGATAQTSAVLVKSIQNILIGFIAFAVAVFFTTRVESDASGKATENHVTAAEIWYRLPKFILGFFAASLAASFIFVPLAGAETVSQINTVLDQYKNWAFVLAFVSIGLDTNFKEIKEQFQGGKPLVLYVVGQLFNIVLTFAAVYILLSGKFFPLPHLV</sequence>
<dbReference type="InterPro" id="IPR018383">
    <property type="entry name" value="UPF0324_pro"/>
</dbReference>
<evidence type="ECO:0000256" key="4">
    <source>
        <dbReference type="ARBA" id="ARBA00022692"/>
    </source>
</evidence>
<proteinExistence type="inferred from homology"/>
<accession>A0A3E4PKS2</accession>
<dbReference type="Proteomes" id="UP000261324">
    <property type="component" value="Unassembled WGS sequence"/>
</dbReference>
<feature type="transmembrane region" description="Helical" evidence="7">
    <location>
        <begin position="81"/>
        <end position="101"/>
    </location>
</feature>
<keyword evidence="3" id="KW-1003">Cell membrane</keyword>
<feature type="transmembrane region" description="Helical" evidence="7">
    <location>
        <begin position="432"/>
        <end position="454"/>
    </location>
</feature>
<feature type="transmembrane region" description="Helical" evidence="7">
    <location>
        <begin position="360"/>
        <end position="383"/>
    </location>
</feature>
<dbReference type="RefSeq" id="WP_117660496.1">
    <property type="nucleotide sequence ID" value="NZ_QSRA01000018.1"/>
</dbReference>
<evidence type="ECO:0000256" key="6">
    <source>
        <dbReference type="ARBA" id="ARBA00023136"/>
    </source>
</evidence>
<dbReference type="GO" id="GO:0005886">
    <property type="term" value="C:plasma membrane"/>
    <property type="evidence" value="ECO:0007669"/>
    <property type="project" value="UniProtKB-SubCell"/>
</dbReference>
<keyword evidence="6 7" id="KW-0472">Membrane</keyword>
<dbReference type="PANTHER" id="PTHR30106:SF1">
    <property type="entry name" value="UPF0324 MEMBRANE PROTEIN FN0533"/>
    <property type="match status" value="1"/>
</dbReference>
<comment type="subcellular location">
    <subcellularLocation>
        <location evidence="1">Cell membrane</location>
        <topology evidence="1">Multi-pass membrane protein</topology>
    </subcellularLocation>
</comment>
<evidence type="ECO:0000256" key="3">
    <source>
        <dbReference type="ARBA" id="ARBA00022475"/>
    </source>
</evidence>
<dbReference type="Pfam" id="PF03601">
    <property type="entry name" value="Cons_hypoth698"/>
    <property type="match status" value="1"/>
</dbReference>
<protein>
    <submittedName>
        <fullName evidence="8">Putative sulfate exporter family transporter</fullName>
    </submittedName>
</protein>
<comment type="caution">
    <text evidence="8">The sequence shown here is derived from an EMBL/GenBank/DDBJ whole genome shotgun (WGS) entry which is preliminary data.</text>
</comment>
<keyword evidence="4 7" id="KW-0812">Transmembrane</keyword>
<dbReference type="AlphaFoldDB" id="A0A3E4PKS2"/>
<evidence type="ECO:0000256" key="2">
    <source>
        <dbReference type="ARBA" id="ARBA00007977"/>
    </source>
</evidence>
<feature type="transmembrane region" description="Helical" evidence="7">
    <location>
        <begin position="289"/>
        <end position="310"/>
    </location>
</feature>
<feature type="transmembrane region" description="Helical" evidence="7">
    <location>
        <begin position="113"/>
        <end position="135"/>
    </location>
</feature>
<evidence type="ECO:0000256" key="7">
    <source>
        <dbReference type="SAM" id="Phobius"/>
    </source>
</evidence>
<evidence type="ECO:0000256" key="5">
    <source>
        <dbReference type="ARBA" id="ARBA00022989"/>
    </source>
</evidence>
<evidence type="ECO:0000313" key="9">
    <source>
        <dbReference type="Proteomes" id="UP000261324"/>
    </source>
</evidence>
<feature type="transmembrane region" description="Helical" evidence="7">
    <location>
        <begin position="322"/>
        <end position="339"/>
    </location>
</feature>